<dbReference type="AlphaFoldDB" id="A0AA48R9X2"/>
<proteinExistence type="predicted"/>
<sequence>MASKSKGDFDALVTSAIDYGLDGWEQTDLAILQDFLINVLERPDRTDKLNQYWKRTLPRIAFFSGPDAPSDQPAIVQVFTKVLRAIEKKIT</sequence>
<gene>
    <name evidence="1" type="ORF">AMST5_00474</name>
</gene>
<reference evidence="1" key="1">
    <citation type="submission" date="2023-07" db="EMBL/GenBank/DDBJ databases">
        <authorList>
            <person name="Pelsma A.J. K."/>
        </authorList>
    </citation>
    <scope>NUCLEOTIDE SEQUENCE</scope>
</reference>
<protein>
    <submittedName>
        <fullName evidence="1">Uncharacterized protein</fullName>
    </submittedName>
</protein>
<accession>A0AA48R9X2</accession>
<evidence type="ECO:0000313" key="1">
    <source>
        <dbReference type="EMBL" id="CAJ0851816.1"/>
    </source>
</evidence>
<name>A0AA48R9X2_9ZZZZ</name>
<dbReference type="EMBL" id="OY288114">
    <property type="protein sequence ID" value="CAJ0851816.1"/>
    <property type="molecule type" value="Genomic_DNA"/>
</dbReference>
<organism evidence="1">
    <name type="scientific">freshwater sediment metagenome</name>
    <dbReference type="NCBI Taxonomy" id="556182"/>
    <lineage>
        <taxon>unclassified sequences</taxon>
        <taxon>metagenomes</taxon>
        <taxon>ecological metagenomes</taxon>
    </lineage>
</organism>